<gene>
    <name evidence="3" type="ORF">C8N47_11675</name>
</gene>
<dbReference type="RefSeq" id="WP_107823243.1">
    <property type="nucleotide sequence ID" value="NZ_OY782574.1"/>
</dbReference>
<protein>
    <recommendedName>
        <fullName evidence="5">Glycosyl hydrolase family 32</fullName>
    </recommendedName>
</protein>
<dbReference type="InterPro" id="IPR023296">
    <property type="entry name" value="Glyco_hydro_beta-prop_sf"/>
</dbReference>
<feature type="chain" id="PRO_5015567896" description="Glycosyl hydrolase family 32" evidence="2">
    <location>
        <begin position="22"/>
        <end position="565"/>
    </location>
</feature>
<evidence type="ECO:0000256" key="2">
    <source>
        <dbReference type="SAM" id="SignalP"/>
    </source>
</evidence>
<name>A0A2T5BZ63_9BACT</name>
<evidence type="ECO:0000313" key="3">
    <source>
        <dbReference type="EMBL" id="PTN07550.1"/>
    </source>
</evidence>
<dbReference type="PROSITE" id="PS51257">
    <property type="entry name" value="PROKAR_LIPOPROTEIN"/>
    <property type="match status" value="1"/>
</dbReference>
<organism evidence="3 4">
    <name type="scientific">Mangrovibacterium marinum</name>
    <dbReference type="NCBI Taxonomy" id="1639118"/>
    <lineage>
        <taxon>Bacteria</taxon>
        <taxon>Pseudomonadati</taxon>
        <taxon>Bacteroidota</taxon>
        <taxon>Bacteroidia</taxon>
        <taxon>Marinilabiliales</taxon>
        <taxon>Prolixibacteraceae</taxon>
        <taxon>Mangrovibacterium</taxon>
    </lineage>
</organism>
<dbReference type="Gene3D" id="2.115.10.20">
    <property type="entry name" value="Glycosyl hydrolase domain, family 43"/>
    <property type="match status" value="1"/>
</dbReference>
<evidence type="ECO:0000256" key="1">
    <source>
        <dbReference type="SAM" id="MobiDB-lite"/>
    </source>
</evidence>
<dbReference type="SUPFAM" id="SSF75005">
    <property type="entry name" value="Arabinanase/levansucrase/invertase"/>
    <property type="match status" value="1"/>
</dbReference>
<accession>A0A2T5BZ63</accession>
<comment type="caution">
    <text evidence="3">The sequence shown here is derived from an EMBL/GenBank/DDBJ whole genome shotgun (WGS) entry which is preliminary data.</text>
</comment>
<feature type="signal peptide" evidence="2">
    <location>
        <begin position="1"/>
        <end position="21"/>
    </location>
</feature>
<dbReference type="OrthoDB" id="9799605at2"/>
<dbReference type="Proteomes" id="UP000243525">
    <property type="component" value="Unassembled WGS sequence"/>
</dbReference>
<sequence length="565" mass="63946">MKTLIKILLFPMIVVVIFACGSNDPLEEEDNNTPDETTPETGLLYNGIELPSPWPPIRSATSELEAGMNPYYLANKPDVIDISTGRQLFVDDFLVEQTNLNREYHYPEYDQANPILAPDKEWENVGTMGAAFAAPFSDGVWYDEKDQKYKMWYMAGGKAYVEAGTGVTCYAESSDGINWIKPSLNIIPGTNIVDNTPNRDASVVWLDKQESNPAKRYKMFLVARSDGDWRYHYKTSSDGILWRQVETSKPIADRSTVFKNPFRDIWSYSIRHNIRVNSSKLVRARDYNEHQDPAEGTRKAEALVSSFWFGPWPNELRHPRYPEVDPAIYNHDAVPYESIMLGFFSVWQGPENDVADEAHELKRNQVMLGYSRDGYSWYRSDMNPFFAVNENSEAWNYGNLQSVAGSPLIVGDKLYFYLSGRRLTSSYQEITTTGLAMLRRDGFVSMCGTGELKTELLKYSGKYLYLNAKVQGTIKVELLDKNGNVIPGYSKVDCDPIVGDHTKSQVSWQSSQTLPSQEKDLIRIKFYMEEGELFSFWITPSSEGTSNGYTSGGGPTLNPLGVDVN</sequence>
<dbReference type="EMBL" id="QAAD01000016">
    <property type="protein sequence ID" value="PTN07550.1"/>
    <property type="molecule type" value="Genomic_DNA"/>
</dbReference>
<evidence type="ECO:0008006" key="5">
    <source>
        <dbReference type="Google" id="ProtNLM"/>
    </source>
</evidence>
<evidence type="ECO:0000313" key="4">
    <source>
        <dbReference type="Proteomes" id="UP000243525"/>
    </source>
</evidence>
<keyword evidence="4" id="KW-1185">Reference proteome</keyword>
<reference evidence="3 4" key="1">
    <citation type="submission" date="2018-04" db="EMBL/GenBank/DDBJ databases">
        <title>Genomic Encyclopedia of Archaeal and Bacterial Type Strains, Phase II (KMG-II): from individual species to whole genera.</title>
        <authorList>
            <person name="Goeker M."/>
        </authorList>
    </citation>
    <scope>NUCLEOTIDE SEQUENCE [LARGE SCALE GENOMIC DNA]</scope>
    <source>
        <strain evidence="3 4">DSM 28823</strain>
    </source>
</reference>
<feature type="region of interest" description="Disordered" evidence="1">
    <location>
        <begin position="545"/>
        <end position="565"/>
    </location>
</feature>
<keyword evidence="2" id="KW-0732">Signal</keyword>
<proteinExistence type="predicted"/>
<dbReference type="AlphaFoldDB" id="A0A2T5BZ63"/>